<accession>A0A4Y9NMP4</accession>
<name>A0A4Y9NMP4_9BRAD</name>
<dbReference type="Proteomes" id="UP000297700">
    <property type="component" value="Unassembled WGS sequence"/>
</dbReference>
<evidence type="ECO:0000313" key="2">
    <source>
        <dbReference type="Proteomes" id="UP000297700"/>
    </source>
</evidence>
<comment type="caution">
    <text evidence="1">The sequence shown here is derived from an EMBL/GenBank/DDBJ whole genome shotgun (WGS) entry which is preliminary data.</text>
</comment>
<reference evidence="1 2" key="1">
    <citation type="submission" date="2019-03" db="EMBL/GenBank/DDBJ databases">
        <title>Bradyrhizobium strains diversity.</title>
        <authorList>
            <person name="Urquiaga M.C.O."/>
            <person name="Hungria M."/>
            <person name="Delamuta J.R.M."/>
            <person name="Klepa M.S."/>
        </authorList>
    </citation>
    <scope>NUCLEOTIDE SEQUENCE [LARGE SCALE GENOMIC DNA]</scope>
    <source>
        <strain evidence="1 2">CNPSo 3426</strain>
    </source>
</reference>
<dbReference type="AlphaFoldDB" id="A0A4Y9NMP4"/>
<protein>
    <recommendedName>
        <fullName evidence="3">ATP-grasp domain-containing protein</fullName>
    </recommendedName>
</protein>
<sequence length="430" mass="47381">MPPRRQTPRSRCEMQHPLSAPIGMIAPNYADRIGFAQLTRQAFEGVDLHPLRDQLVARIAAGTALAGEGLDLSLITQLLGDKDQGLAIQSEVLAFHQLFRTPSAAPKPGLRVLALAADIDMGGNTPIDFLLEGSDIELLTLYVVKGVGLPENLPEHDVAIVVASDSEECREALALIGKAAPHWPRPLLNRPDRIGNLDRDKLHRLLSGVPGLDIPATIHATRAQLSDLSSGQIACLDIAGELRFPMIARPRGSHAGVGLAKLDDTAALASYLAERKEEDFFVARFVDYVNPDGLYRKYRLAMVDGKPYACHMAIADRWDIWYLNANMAFSEEKRAEEAIFMRDFDHAFAARHRNALDEMSRRVGLDYFIVDCAENQDNELLIFEADNTAVVHNMDSPAVFPYKPPQMRKIFAAFAAMLSRHARAGEGSAT</sequence>
<dbReference type="EMBL" id="SPQS01000031">
    <property type="protein sequence ID" value="TFV69081.1"/>
    <property type="molecule type" value="Genomic_DNA"/>
</dbReference>
<gene>
    <name evidence="1" type="ORF">E4K64_34365</name>
</gene>
<organism evidence="1 2">
    <name type="scientific">Bradyrhizobium frederickii</name>
    <dbReference type="NCBI Taxonomy" id="2560054"/>
    <lineage>
        <taxon>Bacteria</taxon>
        <taxon>Pseudomonadati</taxon>
        <taxon>Pseudomonadota</taxon>
        <taxon>Alphaproteobacteria</taxon>
        <taxon>Hyphomicrobiales</taxon>
        <taxon>Nitrobacteraceae</taxon>
        <taxon>Bradyrhizobium</taxon>
    </lineage>
</organism>
<evidence type="ECO:0000313" key="1">
    <source>
        <dbReference type="EMBL" id="TFV69081.1"/>
    </source>
</evidence>
<dbReference type="SUPFAM" id="SSF56059">
    <property type="entry name" value="Glutathione synthetase ATP-binding domain-like"/>
    <property type="match status" value="1"/>
</dbReference>
<proteinExistence type="predicted"/>
<evidence type="ECO:0008006" key="3">
    <source>
        <dbReference type="Google" id="ProtNLM"/>
    </source>
</evidence>